<dbReference type="AlphaFoldDB" id="A0A917KX56"/>
<reference evidence="2" key="2">
    <citation type="submission" date="2020-09" db="EMBL/GenBank/DDBJ databases">
        <authorList>
            <person name="Sun Q."/>
            <person name="Zhou Y."/>
        </authorList>
    </citation>
    <scope>NUCLEOTIDE SEQUENCE</scope>
    <source>
        <strain evidence="2">CGMCC 4.7272</strain>
    </source>
</reference>
<evidence type="ECO:0000313" key="3">
    <source>
        <dbReference type="Proteomes" id="UP000625682"/>
    </source>
</evidence>
<feature type="region of interest" description="Disordered" evidence="1">
    <location>
        <begin position="1"/>
        <end position="35"/>
    </location>
</feature>
<name>A0A917KX56_9ACTN</name>
<proteinExistence type="predicted"/>
<comment type="caution">
    <text evidence="2">The sequence shown here is derived from an EMBL/GenBank/DDBJ whole genome shotgun (WGS) entry which is preliminary data.</text>
</comment>
<evidence type="ECO:0000256" key="1">
    <source>
        <dbReference type="SAM" id="MobiDB-lite"/>
    </source>
</evidence>
<organism evidence="2 3">
    <name type="scientific">Streptomyces lacrimifluminis</name>
    <dbReference type="NCBI Taxonomy" id="1500077"/>
    <lineage>
        <taxon>Bacteria</taxon>
        <taxon>Bacillati</taxon>
        <taxon>Actinomycetota</taxon>
        <taxon>Actinomycetes</taxon>
        <taxon>Kitasatosporales</taxon>
        <taxon>Streptomycetaceae</taxon>
        <taxon>Streptomyces</taxon>
    </lineage>
</organism>
<keyword evidence="3" id="KW-1185">Reference proteome</keyword>
<dbReference type="EMBL" id="BMMU01000008">
    <property type="protein sequence ID" value="GGJ31097.1"/>
    <property type="molecule type" value="Genomic_DNA"/>
</dbReference>
<accession>A0A917KX56</accession>
<sequence length="52" mass="5667">MEPPNDRRKGQYGPVCEKPSSTPTEPRQNPDDVAPVAQEKALRRIGTGVHGV</sequence>
<dbReference type="Proteomes" id="UP000625682">
    <property type="component" value="Unassembled WGS sequence"/>
</dbReference>
<evidence type="ECO:0000313" key="2">
    <source>
        <dbReference type="EMBL" id="GGJ31097.1"/>
    </source>
</evidence>
<reference evidence="2" key="1">
    <citation type="journal article" date="2014" name="Int. J. Syst. Evol. Microbiol.">
        <title>Complete genome sequence of Corynebacterium casei LMG S-19264T (=DSM 44701T), isolated from a smear-ripened cheese.</title>
        <authorList>
            <consortium name="US DOE Joint Genome Institute (JGI-PGF)"/>
            <person name="Walter F."/>
            <person name="Albersmeier A."/>
            <person name="Kalinowski J."/>
            <person name="Ruckert C."/>
        </authorList>
    </citation>
    <scope>NUCLEOTIDE SEQUENCE</scope>
    <source>
        <strain evidence="2">CGMCC 4.7272</strain>
    </source>
</reference>
<gene>
    <name evidence="2" type="ORF">GCM10012282_29620</name>
</gene>
<protein>
    <submittedName>
        <fullName evidence="2">Uncharacterized protein</fullName>
    </submittedName>
</protein>